<name>A0AA40BKR5_9PEZI</name>
<gene>
    <name evidence="1" type="ORF">B0T21DRAFT_366060</name>
</gene>
<organism evidence="1 2">
    <name type="scientific">Apiosordaria backusii</name>
    <dbReference type="NCBI Taxonomy" id="314023"/>
    <lineage>
        <taxon>Eukaryota</taxon>
        <taxon>Fungi</taxon>
        <taxon>Dikarya</taxon>
        <taxon>Ascomycota</taxon>
        <taxon>Pezizomycotina</taxon>
        <taxon>Sordariomycetes</taxon>
        <taxon>Sordariomycetidae</taxon>
        <taxon>Sordariales</taxon>
        <taxon>Lasiosphaeriaceae</taxon>
        <taxon>Apiosordaria</taxon>
    </lineage>
</organism>
<evidence type="ECO:0000313" key="2">
    <source>
        <dbReference type="Proteomes" id="UP001172159"/>
    </source>
</evidence>
<accession>A0AA40BKR5</accession>
<proteinExistence type="predicted"/>
<dbReference type="Proteomes" id="UP001172159">
    <property type="component" value="Unassembled WGS sequence"/>
</dbReference>
<dbReference type="AlphaFoldDB" id="A0AA40BKR5"/>
<protein>
    <submittedName>
        <fullName evidence="1">Uncharacterized protein</fullName>
    </submittedName>
</protein>
<comment type="caution">
    <text evidence="1">The sequence shown here is derived from an EMBL/GenBank/DDBJ whole genome shotgun (WGS) entry which is preliminary data.</text>
</comment>
<dbReference type="EMBL" id="JAUKTV010000006">
    <property type="protein sequence ID" value="KAK0735977.1"/>
    <property type="molecule type" value="Genomic_DNA"/>
</dbReference>
<sequence>MVTRKEDSQSKKLYPFSLIDSCCQALSLLPRRPTHQNIDPFCHIDNAAISQHSQPANIARPIAVIPVVWCLHPRPPVYSPSAVPTFMQLPAAWIPPSECIHPQFPAAWLESAHRQI</sequence>
<reference evidence="1" key="1">
    <citation type="submission" date="2023-06" db="EMBL/GenBank/DDBJ databases">
        <title>Genome-scale phylogeny and comparative genomics of the fungal order Sordariales.</title>
        <authorList>
            <consortium name="Lawrence Berkeley National Laboratory"/>
            <person name="Hensen N."/>
            <person name="Bonometti L."/>
            <person name="Westerberg I."/>
            <person name="Brannstrom I.O."/>
            <person name="Guillou S."/>
            <person name="Cros-Aarteil S."/>
            <person name="Calhoun S."/>
            <person name="Haridas S."/>
            <person name="Kuo A."/>
            <person name="Mondo S."/>
            <person name="Pangilinan J."/>
            <person name="Riley R."/>
            <person name="Labutti K."/>
            <person name="Andreopoulos B."/>
            <person name="Lipzen A."/>
            <person name="Chen C."/>
            <person name="Yanf M."/>
            <person name="Daum C."/>
            <person name="Ng V."/>
            <person name="Clum A."/>
            <person name="Steindorff A."/>
            <person name="Ohm R."/>
            <person name="Martin F."/>
            <person name="Silar P."/>
            <person name="Natvig D."/>
            <person name="Lalanne C."/>
            <person name="Gautier V."/>
            <person name="Ament-Velasquez S.L."/>
            <person name="Kruys A."/>
            <person name="Hutchinson M.I."/>
            <person name="Powell A.J."/>
            <person name="Barry K."/>
            <person name="Miller A.N."/>
            <person name="Grigoriev I.V."/>
            <person name="Debuchy R."/>
            <person name="Gladieux P."/>
            <person name="Thoren M.H."/>
            <person name="Johannesson H."/>
        </authorList>
    </citation>
    <scope>NUCLEOTIDE SEQUENCE</scope>
    <source>
        <strain evidence="1">CBS 540.89</strain>
    </source>
</reference>
<evidence type="ECO:0000313" key="1">
    <source>
        <dbReference type="EMBL" id="KAK0735977.1"/>
    </source>
</evidence>
<keyword evidence="2" id="KW-1185">Reference proteome</keyword>